<accession>M0LE81</accession>
<reference evidence="2 5" key="1">
    <citation type="journal article" date="2011" name="J. Bacteriol.">
        <title>Genome sequence of Halobiforma lacisalsi AJ5, an extremely halophilic archaeon which harbors a bop gene.</title>
        <authorList>
            <person name="Jiang X."/>
            <person name="Wang S."/>
            <person name="Cheng H."/>
            <person name="Huo Y."/>
            <person name="Zhang X."/>
            <person name="Zhu X."/>
            <person name="Han X."/>
            <person name="Ni P."/>
            <person name="Wu M."/>
        </authorList>
    </citation>
    <scope>NUCLEOTIDE SEQUENCE [LARGE SCALE GENOMIC DNA]</scope>
    <source>
        <strain evidence="2 5">AJ5</strain>
    </source>
</reference>
<organism evidence="3 4">
    <name type="scientific">Natronobacterium lacisalsi AJ5</name>
    <dbReference type="NCBI Taxonomy" id="358396"/>
    <lineage>
        <taxon>Archaea</taxon>
        <taxon>Methanobacteriati</taxon>
        <taxon>Methanobacteriota</taxon>
        <taxon>Stenosarchaea group</taxon>
        <taxon>Halobacteria</taxon>
        <taxon>Halobacteriales</taxon>
        <taxon>Natrialbaceae</taxon>
        <taxon>Natronobacterium</taxon>
    </lineage>
</organism>
<dbReference type="EMBL" id="CP019285">
    <property type="protein sequence ID" value="APW96366.1"/>
    <property type="molecule type" value="Genomic_DNA"/>
</dbReference>
<reference evidence="3 4" key="2">
    <citation type="journal article" date="2014" name="PLoS Genet.">
        <title>Phylogenetically driven sequencing of extremely halophilic archaea reveals strategies for static and dynamic osmo-response.</title>
        <authorList>
            <person name="Becker E.A."/>
            <person name="Seitzer P.M."/>
            <person name="Tritt A."/>
            <person name="Larsen D."/>
            <person name="Krusor M."/>
            <person name="Yao A.I."/>
            <person name="Wu D."/>
            <person name="Madern D."/>
            <person name="Eisen J.A."/>
            <person name="Darling A.E."/>
            <person name="Facciotti M.T."/>
        </authorList>
    </citation>
    <scope>NUCLEOTIDE SEQUENCE [LARGE SCALE GENOMIC DNA]</scope>
    <source>
        <strain evidence="3 4">AJ5</strain>
    </source>
</reference>
<protein>
    <submittedName>
        <fullName evidence="3">Uncharacterized protein</fullName>
    </submittedName>
</protein>
<dbReference type="KEGG" id="hlc:CHINAEXTREME00680"/>
<evidence type="ECO:0000313" key="4">
    <source>
        <dbReference type="Proteomes" id="UP000011555"/>
    </source>
</evidence>
<keyword evidence="4" id="KW-1185">Reference proteome</keyword>
<gene>
    <name evidence="3" type="ORF">C445_13670</name>
    <name evidence="2" type="ORF">CHINAEXTREME_00680</name>
</gene>
<sequence length="90" mass="9780">MSTRNYRTETAAPTNQRTASSTTSGTRNETPKTGSDHQSAPRTSASELAPQTFSKGRTRRLENLIDEWNSAFLESDADTKGTDPDGADDD</sequence>
<dbReference type="Proteomes" id="UP000186547">
    <property type="component" value="Chromosome"/>
</dbReference>
<reference evidence="2" key="3">
    <citation type="submission" date="2017-01" db="EMBL/GenBank/DDBJ databases">
        <authorList>
            <person name="Mah S.A."/>
            <person name="Swanson W.J."/>
            <person name="Moy G.W."/>
            <person name="Vacquier V.D."/>
        </authorList>
    </citation>
    <scope>NUCLEOTIDE SEQUENCE</scope>
    <source>
        <strain evidence="2">AJ5</strain>
    </source>
</reference>
<feature type="region of interest" description="Disordered" evidence="1">
    <location>
        <begin position="1"/>
        <end position="90"/>
    </location>
</feature>
<evidence type="ECO:0000313" key="3">
    <source>
        <dbReference type="EMBL" id="EMA31867.1"/>
    </source>
</evidence>
<evidence type="ECO:0000313" key="2">
    <source>
        <dbReference type="EMBL" id="APW96366.1"/>
    </source>
</evidence>
<name>M0LE81_NATLA</name>
<evidence type="ECO:0000256" key="1">
    <source>
        <dbReference type="SAM" id="MobiDB-lite"/>
    </source>
</evidence>
<dbReference type="EMBL" id="AOLZ01000043">
    <property type="protein sequence ID" value="EMA31867.1"/>
    <property type="molecule type" value="Genomic_DNA"/>
</dbReference>
<evidence type="ECO:0000313" key="5">
    <source>
        <dbReference type="Proteomes" id="UP000186547"/>
    </source>
</evidence>
<proteinExistence type="predicted"/>
<feature type="compositionally biased region" description="Polar residues" evidence="1">
    <location>
        <begin position="11"/>
        <end position="55"/>
    </location>
</feature>
<dbReference type="Proteomes" id="UP000011555">
    <property type="component" value="Unassembled WGS sequence"/>
</dbReference>
<dbReference type="AlphaFoldDB" id="M0LE81"/>